<comment type="caution">
    <text evidence="1">The sequence shown here is derived from an EMBL/GenBank/DDBJ whole genome shotgun (WGS) entry which is preliminary data.</text>
</comment>
<dbReference type="EMBL" id="BLXT01005798">
    <property type="protein sequence ID" value="GFO26305.1"/>
    <property type="molecule type" value="Genomic_DNA"/>
</dbReference>
<accession>A0AAV4C0X3</accession>
<keyword evidence="2" id="KW-1185">Reference proteome</keyword>
<evidence type="ECO:0000313" key="2">
    <source>
        <dbReference type="Proteomes" id="UP000735302"/>
    </source>
</evidence>
<reference evidence="1 2" key="1">
    <citation type="journal article" date="2021" name="Elife">
        <title>Chloroplast acquisition without the gene transfer in kleptoplastic sea slugs, Plakobranchus ocellatus.</title>
        <authorList>
            <person name="Maeda T."/>
            <person name="Takahashi S."/>
            <person name="Yoshida T."/>
            <person name="Shimamura S."/>
            <person name="Takaki Y."/>
            <person name="Nagai Y."/>
            <person name="Toyoda A."/>
            <person name="Suzuki Y."/>
            <person name="Arimoto A."/>
            <person name="Ishii H."/>
            <person name="Satoh N."/>
            <person name="Nishiyama T."/>
            <person name="Hasebe M."/>
            <person name="Maruyama T."/>
            <person name="Minagawa J."/>
            <person name="Obokata J."/>
            <person name="Shigenobu S."/>
        </authorList>
    </citation>
    <scope>NUCLEOTIDE SEQUENCE [LARGE SCALE GENOMIC DNA]</scope>
</reference>
<protein>
    <submittedName>
        <fullName evidence="1">Uncharacterized protein</fullName>
    </submittedName>
</protein>
<name>A0AAV4C0X3_9GAST</name>
<dbReference type="Proteomes" id="UP000735302">
    <property type="component" value="Unassembled WGS sequence"/>
</dbReference>
<proteinExistence type="predicted"/>
<dbReference type="AlphaFoldDB" id="A0AAV4C0X3"/>
<organism evidence="1 2">
    <name type="scientific">Plakobranchus ocellatus</name>
    <dbReference type="NCBI Taxonomy" id="259542"/>
    <lineage>
        <taxon>Eukaryota</taxon>
        <taxon>Metazoa</taxon>
        <taxon>Spiralia</taxon>
        <taxon>Lophotrochozoa</taxon>
        <taxon>Mollusca</taxon>
        <taxon>Gastropoda</taxon>
        <taxon>Heterobranchia</taxon>
        <taxon>Euthyneura</taxon>
        <taxon>Panpulmonata</taxon>
        <taxon>Sacoglossa</taxon>
        <taxon>Placobranchoidea</taxon>
        <taxon>Plakobranchidae</taxon>
        <taxon>Plakobranchus</taxon>
    </lineage>
</organism>
<sequence length="121" mass="13673">MLIIFLRREIGRREVDVIKDIGCEGVVVRKRLIKESQLKGIDSTALLAEKAVVNLRTSYLYFMLKRRRCTSLTPSVISSLHNTLDLLKESGLVSSSSSLFAHQRTTNLERLVGNILCVIEQ</sequence>
<evidence type="ECO:0000313" key="1">
    <source>
        <dbReference type="EMBL" id="GFO26305.1"/>
    </source>
</evidence>
<gene>
    <name evidence="1" type="ORF">PoB_005281000</name>
</gene>